<evidence type="ECO:0000259" key="6">
    <source>
        <dbReference type="Pfam" id="PF00501"/>
    </source>
</evidence>
<dbReference type="SUPFAM" id="SSF56801">
    <property type="entry name" value="Acetyl-CoA synthetase-like"/>
    <property type="match status" value="1"/>
</dbReference>
<dbReference type="InterPro" id="IPR011904">
    <property type="entry name" value="Ac_CoA_lig"/>
</dbReference>
<keyword evidence="2 5" id="KW-0436">Ligase</keyword>
<dbReference type="Pfam" id="PF13193">
    <property type="entry name" value="AMP-binding_C"/>
    <property type="match status" value="1"/>
</dbReference>
<evidence type="ECO:0000256" key="5">
    <source>
        <dbReference type="RuleBase" id="RU361147"/>
    </source>
</evidence>
<evidence type="ECO:0000256" key="2">
    <source>
        <dbReference type="ARBA" id="ARBA00022598"/>
    </source>
</evidence>
<dbReference type="NCBIfam" id="TIGR02188">
    <property type="entry name" value="Ac_CoA_lig_AcsA"/>
    <property type="match status" value="1"/>
</dbReference>
<dbReference type="InterPro" id="IPR045851">
    <property type="entry name" value="AMP-bd_C_sf"/>
</dbReference>
<proteinExistence type="inferred from homology"/>
<name>A0A0L0S0K0_ALLM3</name>
<dbReference type="eggNOG" id="KOG1175">
    <property type="taxonomic scope" value="Eukaryota"/>
</dbReference>
<organism evidence="9 10">
    <name type="scientific">Allomyces macrogynus (strain ATCC 38327)</name>
    <name type="common">Allomyces javanicus var. macrogynus</name>
    <dbReference type="NCBI Taxonomy" id="578462"/>
    <lineage>
        <taxon>Eukaryota</taxon>
        <taxon>Fungi</taxon>
        <taxon>Fungi incertae sedis</taxon>
        <taxon>Blastocladiomycota</taxon>
        <taxon>Blastocladiomycetes</taxon>
        <taxon>Blastocladiales</taxon>
        <taxon>Blastocladiaceae</taxon>
        <taxon>Allomyces</taxon>
    </lineage>
</organism>
<feature type="domain" description="AMP-dependent synthetase/ligase" evidence="6">
    <location>
        <begin position="207"/>
        <end position="595"/>
    </location>
</feature>
<feature type="domain" description="Acetyl-coenzyme A synthetase N-terminal" evidence="8">
    <location>
        <begin position="149"/>
        <end position="205"/>
    </location>
</feature>
<evidence type="ECO:0000256" key="1">
    <source>
        <dbReference type="ARBA" id="ARBA00006432"/>
    </source>
</evidence>
<dbReference type="NCBIfam" id="NF001208">
    <property type="entry name" value="PRK00174.1"/>
    <property type="match status" value="1"/>
</dbReference>
<accession>A0A0L0S0K0</accession>
<dbReference type="InterPro" id="IPR032387">
    <property type="entry name" value="ACAS_N"/>
</dbReference>
<dbReference type="Pfam" id="PF16177">
    <property type="entry name" value="ACAS_N"/>
    <property type="match status" value="1"/>
</dbReference>
<dbReference type="EC" id="6.2.1.1" evidence="5"/>
<protein>
    <recommendedName>
        <fullName evidence="5">Acetyl-coenzyme A synthetase</fullName>
        <ecNumber evidence="5">6.2.1.1</ecNumber>
    </recommendedName>
</protein>
<comment type="catalytic activity">
    <reaction evidence="5">
        <text>acetate + ATP + CoA = acetyl-CoA + AMP + diphosphate</text>
        <dbReference type="Rhea" id="RHEA:23176"/>
        <dbReference type="ChEBI" id="CHEBI:30089"/>
        <dbReference type="ChEBI" id="CHEBI:30616"/>
        <dbReference type="ChEBI" id="CHEBI:33019"/>
        <dbReference type="ChEBI" id="CHEBI:57287"/>
        <dbReference type="ChEBI" id="CHEBI:57288"/>
        <dbReference type="ChEBI" id="CHEBI:456215"/>
        <dbReference type="EC" id="6.2.1.1"/>
    </reaction>
</comment>
<evidence type="ECO:0000256" key="3">
    <source>
        <dbReference type="ARBA" id="ARBA00022741"/>
    </source>
</evidence>
<dbReference type="EMBL" id="GG745330">
    <property type="protein sequence ID" value="KNE56068.1"/>
    <property type="molecule type" value="Genomic_DNA"/>
</dbReference>
<keyword evidence="10" id="KW-1185">Reference proteome</keyword>
<dbReference type="OrthoDB" id="1706066at2759"/>
<dbReference type="Pfam" id="PF00501">
    <property type="entry name" value="AMP-binding"/>
    <property type="match status" value="1"/>
</dbReference>
<gene>
    <name evidence="9" type="ORF">AMAG_01910</name>
</gene>
<dbReference type="OMA" id="AIKASWP"/>
<dbReference type="GO" id="GO:0019427">
    <property type="term" value="P:acetyl-CoA biosynthetic process from acetate"/>
    <property type="evidence" value="ECO:0007669"/>
    <property type="project" value="InterPro"/>
</dbReference>
<evidence type="ECO:0000259" key="8">
    <source>
        <dbReference type="Pfam" id="PF16177"/>
    </source>
</evidence>
<dbReference type="VEuPathDB" id="FungiDB:AMAG_01910"/>
<reference evidence="10" key="2">
    <citation type="submission" date="2009-11" db="EMBL/GenBank/DDBJ databases">
        <title>The Genome Sequence of Allomyces macrogynus strain ATCC 38327.</title>
        <authorList>
            <consortium name="The Broad Institute Genome Sequencing Platform"/>
            <person name="Russ C."/>
            <person name="Cuomo C."/>
            <person name="Shea T."/>
            <person name="Young S.K."/>
            <person name="Zeng Q."/>
            <person name="Koehrsen M."/>
            <person name="Haas B."/>
            <person name="Borodovsky M."/>
            <person name="Guigo R."/>
            <person name="Alvarado L."/>
            <person name="Berlin A."/>
            <person name="Borenstein D."/>
            <person name="Chen Z."/>
            <person name="Engels R."/>
            <person name="Freedman E."/>
            <person name="Gellesch M."/>
            <person name="Goldberg J."/>
            <person name="Griggs A."/>
            <person name="Gujja S."/>
            <person name="Heiman D."/>
            <person name="Hepburn T."/>
            <person name="Howarth C."/>
            <person name="Jen D."/>
            <person name="Larson L."/>
            <person name="Lewis B."/>
            <person name="Mehta T."/>
            <person name="Park D."/>
            <person name="Pearson M."/>
            <person name="Roberts A."/>
            <person name="Saif S."/>
            <person name="Shenoy N."/>
            <person name="Sisk P."/>
            <person name="Stolte C."/>
            <person name="Sykes S."/>
            <person name="Walk T."/>
            <person name="White J."/>
            <person name="Yandava C."/>
            <person name="Burger G."/>
            <person name="Gray M.W."/>
            <person name="Holland P.W.H."/>
            <person name="King N."/>
            <person name="Lang F.B.F."/>
            <person name="Roger A.J."/>
            <person name="Ruiz-Trillo I."/>
            <person name="Lander E."/>
            <person name="Nusbaum C."/>
        </authorList>
    </citation>
    <scope>NUCLEOTIDE SEQUENCE [LARGE SCALE GENOMIC DNA]</scope>
    <source>
        <strain evidence="10">ATCC 38327</strain>
    </source>
</reference>
<evidence type="ECO:0000256" key="4">
    <source>
        <dbReference type="ARBA" id="ARBA00022840"/>
    </source>
</evidence>
<evidence type="ECO:0000259" key="7">
    <source>
        <dbReference type="Pfam" id="PF13193"/>
    </source>
</evidence>
<keyword evidence="3 5" id="KW-0547">Nucleotide-binding</keyword>
<dbReference type="PANTHER" id="PTHR24095">
    <property type="entry name" value="ACETYL-COENZYME A SYNTHETASE"/>
    <property type="match status" value="1"/>
</dbReference>
<reference evidence="9 10" key="1">
    <citation type="submission" date="2009-11" db="EMBL/GenBank/DDBJ databases">
        <title>Annotation of Allomyces macrogynus ATCC 38327.</title>
        <authorList>
            <consortium name="The Broad Institute Genome Sequencing Platform"/>
            <person name="Russ C."/>
            <person name="Cuomo C."/>
            <person name="Burger G."/>
            <person name="Gray M.W."/>
            <person name="Holland P.W.H."/>
            <person name="King N."/>
            <person name="Lang F.B.F."/>
            <person name="Roger A.J."/>
            <person name="Ruiz-Trillo I."/>
            <person name="Young S.K."/>
            <person name="Zeng Q."/>
            <person name="Gargeya S."/>
            <person name="Fitzgerald M."/>
            <person name="Haas B."/>
            <person name="Abouelleil A."/>
            <person name="Alvarado L."/>
            <person name="Arachchi H.M."/>
            <person name="Berlin A."/>
            <person name="Chapman S.B."/>
            <person name="Gearin G."/>
            <person name="Goldberg J."/>
            <person name="Griggs A."/>
            <person name="Gujja S."/>
            <person name="Hansen M."/>
            <person name="Heiman D."/>
            <person name="Howarth C."/>
            <person name="Larimer J."/>
            <person name="Lui A."/>
            <person name="MacDonald P.J.P."/>
            <person name="McCowen C."/>
            <person name="Montmayeur A."/>
            <person name="Murphy C."/>
            <person name="Neiman D."/>
            <person name="Pearson M."/>
            <person name="Priest M."/>
            <person name="Roberts A."/>
            <person name="Saif S."/>
            <person name="Shea T."/>
            <person name="Sisk P."/>
            <person name="Stolte C."/>
            <person name="Sykes S."/>
            <person name="Wortman J."/>
            <person name="Nusbaum C."/>
            <person name="Birren B."/>
        </authorList>
    </citation>
    <scope>NUCLEOTIDE SEQUENCE [LARGE SCALE GENOMIC DNA]</scope>
    <source>
        <strain evidence="9 10">ATCC 38327</strain>
    </source>
</reference>
<dbReference type="Gene3D" id="3.40.50.12780">
    <property type="entry name" value="N-terminal domain of ligase-like"/>
    <property type="match status" value="1"/>
</dbReference>
<sequence length="775" mass="84767">MRSLWTVPVRRAATAVSAVRSVRGLPSATLLSLQARYVHRSTTDRYPVARVASNPATETLASAANASSATSTLAARRSLTTATMPVAQPVSASGEHPPGAALVGTKYVKVPKNDPSQAKEANDAPKFPVAPRMTAAKDRVPHVASMDQYREMWQRSVDKPAEFFAEQARELLSWMTPFSVAHHGDLNHGDASWFLDGTLNASYICVDRHAFATPDKVAIIYEADHPDRPHVEITYRELLRQVCQLAGALHAQGLRKGDAVGIYLPNTAHAVVAMLACARLGLVHSVVFAGFSAEALRDRLRDCQCKVLITADQGMRAGKEINIKSIADEALREAPMVQKVIVHKRTGNPNVKMDPTRDIYWDEAVKSHRPYCPPVPMAAEDPLFMLYTSGSTGKPKGLMHTTAGYLLGAALSTKYVFDVHEGDKFACVADVGWITGHSYIVYGPLALGTTTLVFEGVPTWPEPDMYWRLIQKHKLTQFYTSPTALRALRKFGDEPVKKYDLSSVRVLGSVGEPIDPNTWMWLHDVVGKGEAAIVDTYWQTETGAHVLTPLPGAIETKPGSATVPFFGVRPAILDPQTGEELEGNDVSGVLAFKQAWPSMARTVFGDHDRYLETYVRPYPGYYFTGDGCTRDHDGYLWIKGRVDDVINNAGHRLSVAEIESALTAHETCAEAAVVGAPDEIAGQCVIAFVTLKHTHIPTSEIPALLTYAVRRSIGPIATPKRIIIVPDLPKTRSGKVMRRILRKIVANETDSLGDLSTLSDPSVVQTIIDLYNNKQ</sequence>
<dbReference type="STRING" id="578462.A0A0L0S0K0"/>
<comment type="similarity">
    <text evidence="1 5">Belongs to the ATP-dependent AMP-binding enzyme family.</text>
</comment>
<evidence type="ECO:0000313" key="10">
    <source>
        <dbReference type="Proteomes" id="UP000054350"/>
    </source>
</evidence>
<dbReference type="InterPro" id="IPR025110">
    <property type="entry name" value="AMP-bd_C"/>
</dbReference>
<dbReference type="GO" id="GO:0003987">
    <property type="term" value="F:acetate-CoA ligase activity"/>
    <property type="evidence" value="ECO:0007669"/>
    <property type="project" value="UniProtKB-UniRule"/>
</dbReference>
<keyword evidence="4 5" id="KW-0067">ATP-binding</keyword>
<feature type="domain" description="AMP-binding enzyme C-terminal" evidence="7">
    <location>
        <begin position="657"/>
        <end position="735"/>
    </location>
</feature>
<dbReference type="PROSITE" id="PS00455">
    <property type="entry name" value="AMP_BINDING"/>
    <property type="match status" value="1"/>
</dbReference>
<dbReference type="InterPro" id="IPR020845">
    <property type="entry name" value="AMP-binding_CS"/>
</dbReference>
<dbReference type="InterPro" id="IPR042099">
    <property type="entry name" value="ANL_N_sf"/>
</dbReference>
<dbReference type="PANTHER" id="PTHR24095:SF14">
    <property type="entry name" value="ACETYL-COENZYME A SYNTHETASE 1"/>
    <property type="match status" value="1"/>
</dbReference>
<dbReference type="GO" id="GO:0005829">
    <property type="term" value="C:cytosol"/>
    <property type="evidence" value="ECO:0007669"/>
    <property type="project" value="TreeGrafter"/>
</dbReference>
<dbReference type="Proteomes" id="UP000054350">
    <property type="component" value="Unassembled WGS sequence"/>
</dbReference>
<dbReference type="FunFam" id="3.40.50.12780:FF:000001">
    <property type="entry name" value="Acetyl-coenzyme A synthetase"/>
    <property type="match status" value="1"/>
</dbReference>
<dbReference type="GO" id="GO:0016208">
    <property type="term" value="F:AMP binding"/>
    <property type="evidence" value="ECO:0007669"/>
    <property type="project" value="InterPro"/>
</dbReference>
<dbReference type="Gene3D" id="3.30.300.30">
    <property type="match status" value="1"/>
</dbReference>
<dbReference type="GO" id="GO:0005524">
    <property type="term" value="F:ATP binding"/>
    <property type="evidence" value="ECO:0007669"/>
    <property type="project" value="UniProtKB-UniRule"/>
</dbReference>
<dbReference type="AlphaFoldDB" id="A0A0L0S0K0"/>
<dbReference type="InterPro" id="IPR000873">
    <property type="entry name" value="AMP-dep_synth/lig_dom"/>
</dbReference>
<dbReference type="CDD" id="cd05966">
    <property type="entry name" value="ACS"/>
    <property type="match status" value="1"/>
</dbReference>
<evidence type="ECO:0000313" key="9">
    <source>
        <dbReference type="EMBL" id="KNE56068.1"/>
    </source>
</evidence>